<gene>
    <name evidence="3" type="ORF">MB14_05850</name>
</gene>
<evidence type="ECO:0000313" key="4">
    <source>
        <dbReference type="Proteomes" id="UP000075583"/>
    </source>
</evidence>
<dbReference type="STRING" id="279360.MB14_05850"/>
<evidence type="ECO:0000259" key="2">
    <source>
        <dbReference type="Pfam" id="PF13205"/>
    </source>
</evidence>
<dbReference type="InterPro" id="IPR032812">
    <property type="entry name" value="SbsA_Ig"/>
</dbReference>
<dbReference type="Gene3D" id="3.40.50.1820">
    <property type="entry name" value="alpha/beta hydrolase"/>
    <property type="match status" value="1"/>
</dbReference>
<dbReference type="SUPFAM" id="SSF53474">
    <property type="entry name" value="alpha/beta-Hydrolases"/>
    <property type="match status" value="1"/>
</dbReference>
<keyword evidence="4" id="KW-1185">Reference proteome</keyword>
<accession>A0A150X7K9</accession>
<dbReference type="PANTHER" id="PTHR35560:SF3">
    <property type="entry name" value="PEPTIDASE S9 PROLYL OLIGOPEPTIDASE CATALYTIC DOMAIN-CONTAINING PROTEIN"/>
    <property type="match status" value="1"/>
</dbReference>
<dbReference type="EMBL" id="LQZQ01000045">
    <property type="protein sequence ID" value="KYG74727.1"/>
    <property type="molecule type" value="Genomic_DNA"/>
</dbReference>
<dbReference type="Proteomes" id="UP000075583">
    <property type="component" value="Unassembled WGS sequence"/>
</dbReference>
<proteinExistence type="predicted"/>
<name>A0A150X7K9_ROSEK</name>
<dbReference type="PANTHER" id="PTHR35560">
    <property type="entry name" value="BLL0132 PROTEIN"/>
    <property type="match status" value="1"/>
</dbReference>
<dbReference type="AlphaFoldDB" id="A0A150X7K9"/>
<dbReference type="InterPro" id="IPR029058">
    <property type="entry name" value="AB_hydrolase_fold"/>
</dbReference>
<dbReference type="Pfam" id="PF13205">
    <property type="entry name" value="Big_5"/>
    <property type="match status" value="1"/>
</dbReference>
<evidence type="ECO:0000256" key="1">
    <source>
        <dbReference type="ARBA" id="ARBA00022729"/>
    </source>
</evidence>
<comment type="caution">
    <text evidence="3">The sequence shown here is derived from an EMBL/GenBank/DDBJ whole genome shotgun (WGS) entry which is preliminary data.</text>
</comment>
<keyword evidence="1" id="KW-0732">Signal</keyword>
<protein>
    <recommendedName>
        <fullName evidence="2">SbsA Ig-like domain-containing protein</fullName>
    </recommendedName>
</protein>
<sequence length="442" mass="47997">MALVACSGGGEPTPEELSLLAINVNGGALVDGAENVPTDVQLELAFSAGLNTAKFESAFSLTGGTGNPSYTITYANASSKAVVSISNLDYNTRYDLQLSAGVLGNNGQSLQNGLNVSFTTQEDEVIRDMAPCTSASQDCYRSVSLQDASQNTGNFKFYSTHPIYLENAEWEKLKYAVIVVHGANRDADNYYNWLLSPLTNSGLLENTILISPEFISNSGAATDDLYWNSDWREGQKSTSNAKISSFEAIDALLNRLSDKTVFPVLEKVIVTGHSSGALFTQVYGAANVAESSSNHLSFDYVVANSQYFYYPDNQRYNEQNNEFYTPTGCGTYNHWPLGYAGAPSYVTSRTETEIDANLLGRSFTYFLGNGTGSDSALNTSDCGAVLLGSSRFKRGEHIYNWLQTEYSGQNNSTKVVVNGIGHDGQGMYQSNSFESLLETLFN</sequence>
<organism evidence="3 4">
    <name type="scientific">Roseivirga ehrenbergii (strain DSM 102268 / JCM 13514 / KCTC 12282 / NCIMB 14502 / KMM 6017)</name>
    <dbReference type="NCBI Taxonomy" id="279360"/>
    <lineage>
        <taxon>Bacteria</taxon>
        <taxon>Pseudomonadati</taxon>
        <taxon>Bacteroidota</taxon>
        <taxon>Cytophagia</taxon>
        <taxon>Cytophagales</taxon>
        <taxon>Roseivirgaceae</taxon>
        <taxon>Roseivirga</taxon>
    </lineage>
</organism>
<evidence type="ECO:0000313" key="3">
    <source>
        <dbReference type="EMBL" id="KYG74727.1"/>
    </source>
</evidence>
<reference evidence="3" key="1">
    <citation type="submission" date="2016-01" db="EMBL/GenBank/DDBJ databases">
        <title>Genome sequencing of Roseivirga ehrenbergii KMM 6017.</title>
        <authorList>
            <person name="Selvaratnam C."/>
            <person name="Thevarajoo S."/>
            <person name="Goh K.M."/>
            <person name="Ee R."/>
            <person name="Chan K.-G."/>
            <person name="Chong C.S."/>
        </authorList>
    </citation>
    <scope>NUCLEOTIDE SEQUENCE [LARGE SCALE GENOMIC DNA]</scope>
    <source>
        <strain evidence="3">KMM 6017</strain>
    </source>
</reference>
<feature type="domain" description="SbsA Ig-like" evidence="2">
    <location>
        <begin position="28"/>
        <end position="120"/>
    </location>
</feature>